<dbReference type="SMART" id="SM00470">
    <property type="entry name" value="ParB"/>
    <property type="match status" value="1"/>
</dbReference>
<evidence type="ECO:0000313" key="2">
    <source>
        <dbReference type="EMBL" id="MBR1137917.1"/>
    </source>
</evidence>
<proteinExistence type="predicted"/>
<dbReference type="InterPro" id="IPR036086">
    <property type="entry name" value="ParB/Sulfiredoxin_sf"/>
</dbReference>
<name>A0ABS5G9A4_9BRAD</name>
<dbReference type="Gene3D" id="3.90.1530.10">
    <property type="entry name" value="Conserved hypothetical protein from pyrococcus furiosus pfu- 392566-001, ParB domain"/>
    <property type="match status" value="1"/>
</dbReference>
<dbReference type="RefSeq" id="WP_172235443.1">
    <property type="nucleotide sequence ID" value="NZ_JABFDP010000001.1"/>
</dbReference>
<dbReference type="Proteomes" id="UP001314635">
    <property type="component" value="Unassembled WGS sequence"/>
</dbReference>
<reference evidence="3" key="1">
    <citation type="journal article" date="2021" name="ISME J.">
        <title>Evolutionary origin and ecological implication of a unique nif island in free-living Bradyrhizobium lineages.</title>
        <authorList>
            <person name="Tao J."/>
        </authorList>
    </citation>
    <scope>NUCLEOTIDE SEQUENCE [LARGE SCALE GENOMIC DNA]</scope>
    <source>
        <strain evidence="3">SZCCT0094</strain>
    </source>
</reference>
<feature type="domain" description="ParB-like N-terminal" evidence="1">
    <location>
        <begin position="4"/>
        <end position="87"/>
    </location>
</feature>
<gene>
    <name evidence="2" type="ORF">JQ619_19265</name>
</gene>
<dbReference type="SUPFAM" id="SSF110849">
    <property type="entry name" value="ParB/Sulfiredoxin"/>
    <property type="match status" value="1"/>
</dbReference>
<organism evidence="2 3">
    <name type="scientific">Bradyrhizobium denitrificans</name>
    <dbReference type="NCBI Taxonomy" id="2734912"/>
    <lineage>
        <taxon>Bacteria</taxon>
        <taxon>Pseudomonadati</taxon>
        <taxon>Pseudomonadota</taxon>
        <taxon>Alphaproteobacteria</taxon>
        <taxon>Hyphomicrobiales</taxon>
        <taxon>Nitrobacteraceae</taxon>
        <taxon>Bradyrhizobium</taxon>
    </lineage>
</organism>
<dbReference type="CDD" id="cd16400">
    <property type="entry name" value="ParB_Srx_like_nuclease"/>
    <property type="match status" value="1"/>
</dbReference>
<evidence type="ECO:0000313" key="3">
    <source>
        <dbReference type="Proteomes" id="UP001314635"/>
    </source>
</evidence>
<protein>
    <submittedName>
        <fullName evidence="2">ParB N-terminal domain-containing protein</fullName>
    </submittedName>
</protein>
<sequence>MQVRLVSPESLIPTEDVDPERVIELQAQILRQGIWTVPITIEKDALFVMDGHHRLTVARRLRLAFIPVVPLDYTVVRLESWRPDLTITPACIFAMARSGRTFPCKTTRHIVDQGLPSCSLSLEALRHPAPARLAPADLERAG</sequence>
<dbReference type="InterPro" id="IPR003115">
    <property type="entry name" value="ParB_N"/>
</dbReference>
<dbReference type="EMBL" id="JAFCLK010000017">
    <property type="protein sequence ID" value="MBR1137917.1"/>
    <property type="molecule type" value="Genomic_DNA"/>
</dbReference>
<keyword evidence="3" id="KW-1185">Reference proteome</keyword>
<evidence type="ECO:0000259" key="1">
    <source>
        <dbReference type="SMART" id="SM00470"/>
    </source>
</evidence>
<accession>A0ABS5G9A4</accession>
<comment type="caution">
    <text evidence="2">The sequence shown here is derived from an EMBL/GenBank/DDBJ whole genome shotgun (WGS) entry which is preliminary data.</text>
</comment>